<dbReference type="Pfam" id="PF24626">
    <property type="entry name" value="SH3_Tf2-1"/>
    <property type="match status" value="1"/>
</dbReference>
<evidence type="ECO:0000313" key="3">
    <source>
        <dbReference type="RefSeq" id="XP_060668916.1"/>
    </source>
</evidence>
<keyword evidence="2" id="KW-1185">Reference proteome</keyword>
<proteinExistence type="predicted"/>
<organism evidence="2 3">
    <name type="scientific">Ziziphus jujuba</name>
    <name type="common">Chinese jujube</name>
    <name type="synonym">Ziziphus sativa</name>
    <dbReference type="NCBI Taxonomy" id="326968"/>
    <lineage>
        <taxon>Eukaryota</taxon>
        <taxon>Viridiplantae</taxon>
        <taxon>Streptophyta</taxon>
        <taxon>Embryophyta</taxon>
        <taxon>Tracheophyta</taxon>
        <taxon>Spermatophyta</taxon>
        <taxon>Magnoliopsida</taxon>
        <taxon>eudicotyledons</taxon>
        <taxon>Gunneridae</taxon>
        <taxon>Pentapetalae</taxon>
        <taxon>rosids</taxon>
        <taxon>fabids</taxon>
        <taxon>Rosales</taxon>
        <taxon>Rhamnaceae</taxon>
        <taxon>Paliureae</taxon>
        <taxon>Ziziphus</taxon>
    </lineage>
</organism>
<protein>
    <submittedName>
        <fullName evidence="3">Uncharacterized protein LOC132800034</fullName>
    </submittedName>
</protein>
<feature type="domain" description="Tf2-1-like SH3-like" evidence="1">
    <location>
        <begin position="218"/>
        <end position="282"/>
    </location>
</feature>
<evidence type="ECO:0000313" key="2">
    <source>
        <dbReference type="Proteomes" id="UP001652623"/>
    </source>
</evidence>
<gene>
    <name evidence="3" type="primary">LOC132800034</name>
</gene>
<dbReference type="PANTHER" id="PTHR46148:SF44">
    <property type="entry name" value="GAG-POL POLYPROTEIN"/>
    <property type="match status" value="1"/>
</dbReference>
<dbReference type="Proteomes" id="UP001652623">
    <property type="component" value="Chromosome 11"/>
</dbReference>
<dbReference type="InterPro" id="IPR056924">
    <property type="entry name" value="SH3_Tf2-1"/>
</dbReference>
<reference evidence="3" key="1">
    <citation type="submission" date="2025-08" db="UniProtKB">
        <authorList>
            <consortium name="RefSeq"/>
        </authorList>
    </citation>
    <scope>IDENTIFICATION</scope>
    <source>
        <tissue evidence="3">Seedling</tissue>
    </source>
</reference>
<sequence>MVKDSEEADTASGTVDSRETSHLRFRTLDNENCQWPFMEIHRLRQLKKHELDYPTHDLRLAVVIFILKPRGTTCVKLLIESLPIIREWKCECITRDLIFKLPPTIHRHDGSLHGALVSIVSEKDPRFTSREIGMSIYLWQSSSTTTVIDMLPYEALYGKQCRTSLCWNAMGERKVLGPEIIQTTIDKVNTIWVRLKAAQNKQKSYADLHRKDLDFKVGDRVFQKLFPWKGIVRFGKRGKRNPRYIGLYEIIERIGPVAYSLDLPKELSRVHDVFHISMLYKYISDPSHVLETPEFELRDDLSYEEQPMQILSREEKKLCNKTIPLVKVLSRNHLVKKAT</sequence>
<dbReference type="RefSeq" id="XP_060668916.1">
    <property type="nucleotide sequence ID" value="XM_060812933.1"/>
</dbReference>
<dbReference type="PANTHER" id="PTHR46148">
    <property type="entry name" value="CHROMO DOMAIN-CONTAINING PROTEIN"/>
    <property type="match status" value="1"/>
</dbReference>
<name>A0ABM3ZWQ6_ZIZJJ</name>
<dbReference type="GeneID" id="132800034"/>
<accession>A0ABM3ZWQ6</accession>
<evidence type="ECO:0000259" key="1">
    <source>
        <dbReference type="Pfam" id="PF24626"/>
    </source>
</evidence>